<keyword evidence="2" id="KW-0479">Metal-binding</keyword>
<dbReference type="Pfam" id="PF03171">
    <property type="entry name" value="2OG-FeII_Oxy"/>
    <property type="match status" value="1"/>
</dbReference>
<accession>M7TUN9</accession>
<feature type="compositionally biased region" description="Basic and acidic residues" evidence="3">
    <location>
        <begin position="1"/>
        <end position="11"/>
    </location>
</feature>
<feature type="region of interest" description="Disordered" evidence="3">
    <location>
        <begin position="119"/>
        <end position="153"/>
    </location>
</feature>
<dbReference type="OrthoDB" id="288590at2759"/>
<organism evidence="5 6">
    <name type="scientific">Eutypa lata (strain UCR-EL1)</name>
    <name type="common">Grapevine dieback disease fungus</name>
    <name type="synonym">Eutypa armeniacae</name>
    <dbReference type="NCBI Taxonomy" id="1287681"/>
    <lineage>
        <taxon>Eukaryota</taxon>
        <taxon>Fungi</taxon>
        <taxon>Dikarya</taxon>
        <taxon>Ascomycota</taxon>
        <taxon>Pezizomycotina</taxon>
        <taxon>Sordariomycetes</taxon>
        <taxon>Xylariomycetidae</taxon>
        <taxon>Xylariales</taxon>
        <taxon>Diatrypaceae</taxon>
        <taxon>Eutypa</taxon>
    </lineage>
</organism>
<dbReference type="OMA" id="NVRAVHY"/>
<feature type="compositionally biased region" description="Basic and acidic residues" evidence="3">
    <location>
        <begin position="119"/>
        <end position="133"/>
    </location>
</feature>
<keyword evidence="2" id="KW-0408">Iron</keyword>
<evidence type="ECO:0000256" key="1">
    <source>
        <dbReference type="ARBA" id="ARBA00008056"/>
    </source>
</evidence>
<sequence length="368" mass="41846">MPHAQTEEPKVVHYHAGGQPGSRPILTGKDAKPTFTEIPIVDMTGMFSPSLDERKRVAKEVGKACRDVGFFYALRHDVPEEVIQKTFHSISDFFSQPHHVKMETHINKSDHFRGYEPTLETKLDPTSRGDLKESYTMGEDGTDPEQQANTKPGVSYLKKNQWPANNLEFRKAMYSYYGRVYAFSKKLLHIFALALDLPEEYFDEMCTFPMTAIRALHYPPQEVAGGQDVGIGAHTDYCWFTLVCQDEVPALQVLNDNGVWIDAPPTPRTFVVNIGDFLMQATNGAFQSTVHRVVNLTGQRRLSMPFFFSPNEDAVIRVLPEYKKEGDDENGIAVGQYFRNRLFAARYKHPTVIKWREDMEAKGIPVPH</sequence>
<evidence type="ECO:0000256" key="2">
    <source>
        <dbReference type="RuleBase" id="RU003682"/>
    </source>
</evidence>
<protein>
    <submittedName>
        <fullName evidence="5">Putative 2og-fe oxygenase protein</fullName>
    </submittedName>
</protein>
<feature type="domain" description="Fe2OG dioxygenase" evidence="4">
    <location>
        <begin position="208"/>
        <end position="310"/>
    </location>
</feature>
<dbReference type="HOGENOM" id="CLU_010119_6_3_1"/>
<evidence type="ECO:0000313" key="6">
    <source>
        <dbReference type="Proteomes" id="UP000012174"/>
    </source>
</evidence>
<dbReference type="InterPro" id="IPR050231">
    <property type="entry name" value="Iron_ascorbate_oxido_reductase"/>
</dbReference>
<dbReference type="Proteomes" id="UP000012174">
    <property type="component" value="Unassembled WGS sequence"/>
</dbReference>
<dbReference type="Gene3D" id="2.60.120.330">
    <property type="entry name" value="B-lactam Antibiotic, Isopenicillin N Synthase, Chain"/>
    <property type="match status" value="1"/>
</dbReference>
<dbReference type="GO" id="GO:0046872">
    <property type="term" value="F:metal ion binding"/>
    <property type="evidence" value="ECO:0007669"/>
    <property type="project" value="UniProtKB-KW"/>
</dbReference>
<feature type="region of interest" description="Disordered" evidence="3">
    <location>
        <begin position="1"/>
        <end position="30"/>
    </location>
</feature>
<dbReference type="EMBL" id="KB705872">
    <property type="protein sequence ID" value="EMR70400.1"/>
    <property type="molecule type" value="Genomic_DNA"/>
</dbReference>
<evidence type="ECO:0000256" key="3">
    <source>
        <dbReference type="SAM" id="MobiDB-lite"/>
    </source>
</evidence>
<reference evidence="6" key="1">
    <citation type="journal article" date="2013" name="Genome Announc.">
        <title>Draft genome sequence of the grapevine dieback fungus Eutypa lata UCR-EL1.</title>
        <authorList>
            <person name="Blanco-Ulate B."/>
            <person name="Rolshausen P.E."/>
            <person name="Cantu D."/>
        </authorList>
    </citation>
    <scope>NUCLEOTIDE SEQUENCE [LARGE SCALE GENOMIC DNA]</scope>
    <source>
        <strain evidence="6">UCR-EL1</strain>
    </source>
</reference>
<dbReference type="PANTHER" id="PTHR47990">
    <property type="entry name" value="2-OXOGLUTARATE (2OG) AND FE(II)-DEPENDENT OXYGENASE SUPERFAMILY PROTEIN-RELATED"/>
    <property type="match status" value="1"/>
</dbReference>
<dbReference type="GO" id="GO:0016491">
    <property type="term" value="F:oxidoreductase activity"/>
    <property type="evidence" value="ECO:0007669"/>
    <property type="project" value="UniProtKB-KW"/>
</dbReference>
<gene>
    <name evidence="5" type="ORF">UCREL1_2559</name>
</gene>
<evidence type="ECO:0000259" key="4">
    <source>
        <dbReference type="PROSITE" id="PS51471"/>
    </source>
</evidence>
<dbReference type="PROSITE" id="PS51471">
    <property type="entry name" value="FE2OG_OXY"/>
    <property type="match status" value="1"/>
</dbReference>
<dbReference type="SUPFAM" id="SSF51197">
    <property type="entry name" value="Clavaminate synthase-like"/>
    <property type="match status" value="1"/>
</dbReference>
<dbReference type="AlphaFoldDB" id="M7TUN9"/>
<keyword evidence="2" id="KW-0560">Oxidoreductase</keyword>
<dbReference type="Pfam" id="PF14226">
    <property type="entry name" value="DIOX_N"/>
    <property type="match status" value="1"/>
</dbReference>
<dbReference type="KEGG" id="ela:UCREL1_2559"/>
<keyword evidence="6" id="KW-1185">Reference proteome</keyword>
<dbReference type="GO" id="GO:0044283">
    <property type="term" value="P:small molecule biosynthetic process"/>
    <property type="evidence" value="ECO:0007669"/>
    <property type="project" value="UniProtKB-ARBA"/>
</dbReference>
<dbReference type="InterPro" id="IPR005123">
    <property type="entry name" value="Oxoglu/Fe-dep_dioxygenase_dom"/>
</dbReference>
<dbReference type="InterPro" id="IPR027443">
    <property type="entry name" value="IPNS-like_sf"/>
</dbReference>
<evidence type="ECO:0000313" key="5">
    <source>
        <dbReference type="EMBL" id="EMR70400.1"/>
    </source>
</evidence>
<name>M7TUN9_EUTLA</name>
<proteinExistence type="inferred from homology"/>
<dbReference type="PRINTS" id="PR00682">
    <property type="entry name" value="IPNSYNTHASE"/>
</dbReference>
<dbReference type="eggNOG" id="KOG0143">
    <property type="taxonomic scope" value="Eukaryota"/>
</dbReference>
<dbReference type="InterPro" id="IPR044861">
    <property type="entry name" value="IPNS-like_FE2OG_OXY"/>
</dbReference>
<dbReference type="InterPro" id="IPR026992">
    <property type="entry name" value="DIOX_N"/>
</dbReference>
<comment type="similarity">
    <text evidence="1 2">Belongs to the iron/ascorbate-dependent oxidoreductase family.</text>
</comment>